<reference evidence="1" key="1">
    <citation type="journal article" date="2004" name="Nature">
        <title>Genome duplication in the teleost fish Tetraodon nigroviridis reveals the early vertebrate proto-karyotype.</title>
        <authorList>
            <person name="Jaillon O."/>
            <person name="Aury J.-M."/>
            <person name="Brunet F."/>
            <person name="Petit J.-L."/>
            <person name="Stange-Thomann N."/>
            <person name="Mauceli E."/>
            <person name="Bouneau L."/>
            <person name="Fischer C."/>
            <person name="Ozouf-Costaz C."/>
            <person name="Bernot A."/>
            <person name="Nicaud S."/>
            <person name="Jaffe D."/>
            <person name="Fisher S."/>
            <person name="Lutfalla G."/>
            <person name="Dossat C."/>
            <person name="Segurens B."/>
            <person name="Dasilva C."/>
            <person name="Salanoubat M."/>
            <person name="Levy M."/>
            <person name="Boudet N."/>
            <person name="Castellano S."/>
            <person name="Anthouard V."/>
            <person name="Jubin C."/>
            <person name="Castelli V."/>
            <person name="Katinka M."/>
            <person name="Vacherie B."/>
            <person name="Biemont C."/>
            <person name="Skalli Z."/>
            <person name="Cattolico L."/>
            <person name="Poulain J."/>
            <person name="De Berardinis V."/>
            <person name="Cruaud C."/>
            <person name="Duprat S."/>
            <person name="Brottier P."/>
            <person name="Coutanceau J.-P."/>
            <person name="Gouzy J."/>
            <person name="Parra G."/>
            <person name="Lardier G."/>
            <person name="Chapple C."/>
            <person name="McKernan K.J."/>
            <person name="McEwan P."/>
            <person name="Bosak S."/>
            <person name="Kellis M."/>
            <person name="Volff J.-N."/>
            <person name="Guigo R."/>
            <person name="Zody M.C."/>
            <person name="Mesirov J."/>
            <person name="Lindblad-Toh K."/>
            <person name="Birren B."/>
            <person name="Nusbaum C."/>
            <person name="Kahn D."/>
            <person name="Robinson-Rechavi M."/>
            <person name="Laudet V."/>
            <person name="Schachter V."/>
            <person name="Quetier F."/>
            <person name="Saurin W."/>
            <person name="Scarpelli C."/>
            <person name="Wincker P."/>
            <person name="Lander E.S."/>
            <person name="Weissenbach J."/>
            <person name="Roest Crollius H."/>
        </authorList>
    </citation>
    <scope>NUCLEOTIDE SEQUENCE [LARGE SCALE GENOMIC DNA]</scope>
</reference>
<dbReference type="KEGG" id="tng:GSTEN00007874G001"/>
<organism evidence="1">
    <name type="scientific">Tetraodon nigroviridis</name>
    <name type="common">Spotted green pufferfish</name>
    <name type="synonym">Chelonodon nigroviridis</name>
    <dbReference type="NCBI Taxonomy" id="99883"/>
    <lineage>
        <taxon>Eukaryota</taxon>
        <taxon>Metazoa</taxon>
        <taxon>Chordata</taxon>
        <taxon>Craniata</taxon>
        <taxon>Vertebrata</taxon>
        <taxon>Euteleostomi</taxon>
        <taxon>Actinopterygii</taxon>
        <taxon>Neopterygii</taxon>
        <taxon>Teleostei</taxon>
        <taxon>Neoteleostei</taxon>
        <taxon>Acanthomorphata</taxon>
        <taxon>Eupercaria</taxon>
        <taxon>Tetraodontiformes</taxon>
        <taxon>Tetradontoidea</taxon>
        <taxon>Tetraodontidae</taxon>
        <taxon>Tetraodon</taxon>
    </lineage>
</organism>
<proteinExistence type="predicted"/>
<reference evidence="1" key="2">
    <citation type="submission" date="2004-02" db="EMBL/GenBank/DDBJ databases">
        <authorList>
            <consortium name="Genoscope"/>
            <consortium name="Whitehead Institute Centre for Genome Research"/>
        </authorList>
    </citation>
    <scope>NUCLEOTIDE SEQUENCE</scope>
</reference>
<protein>
    <submittedName>
        <fullName evidence="1">Chromosome undetermined SCAF10090, whole genome shotgun sequence</fullName>
    </submittedName>
</protein>
<dbReference type="EMBL" id="CAAE01010090">
    <property type="protein sequence ID" value="CAF92575.1"/>
    <property type="molecule type" value="Genomic_DNA"/>
</dbReference>
<accession>Q4T3F7</accession>
<sequence length="44" mass="4674">ANTRPEDGDSEEGRTAVIHEDVYGLSSLLHLPHEVSIFVASAPG</sequence>
<gene>
    <name evidence="1" type="ORF">GSTENG00007874001</name>
</gene>
<dbReference type="AlphaFoldDB" id="Q4T3F7"/>
<feature type="non-terminal residue" evidence="1">
    <location>
        <position position="1"/>
    </location>
</feature>
<name>Q4T3F7_TETNG</name>
<evidence type="ECO:0000313" key="1">
    <source>
        <dbReference type="EMBL" id="CAF92575.1"/>
    </source>
</evidence>